<accession>A0A1X7SYG2</accession>
<dbReference type="eggNOG" id="KOG1584">
    <property type="taxonomic scope" value="Eukaryota"/>
</dbReference>
<evidence type="ECO:0000256" key="1">
    <source>
        <dbReference type="ARBA" id="ARBA00005771"/>
    </source>
</evidence>
<dbReference type="InterPro" id="IPR000863">
    <property type="entry name" value="Sulfotransferase_dom"/>
</dbReference>
<dbReference type="Gene3D" id="3.40.50.300">
    <property type="entry name" value="P-loop containing nucleotide triphosphate hydrolases"/>
    <property type="match status" value="1"/>
</dbReference>
<evidence type="ECO:0000256" key="2">
    <source>
        <dbReference type="ARBA" id="ARBA00022679"/>
    </source>
</evidence>
<gene>
    <name evidence="4" type="primary">100640182</name>
</gene>
<feature type="domain" description="Sulfotransferase" evidence="3">
    <location>
        <begin position="35"/>
        <end position="283"/>
    </location>
</feature>
<dbReference type="InParanoid" id="A0A1X7SYG2"/>
<keyword evidence="5" id="KW-1185">Reference proteome</keyword>
<reference evidence="4" key="2">
    <citation type="submission" date="2017-05" db="UniProtKB">
        <authorList>
            <consortium name="EnsemblMetazoa"/>
        </authorList>
    </citation>
    <scope>IDENTIFICATION</scope>
</reference>
<dbReference type="AlphaFoldDB" id="A0A1X7SYG2"/>
<dbReference type="Proteomes" id="UP000007879">
    <property type="component" value="Unassembled WGS sequence"/>
</dbReference>
<protein>
    <recommendedName>
        <fullName evidence="3">Sulfotransferase domain-containing protein</fullName>
    </recommendedName>
</protein>
<comment type="similarity">
    <text evidence="1">Belongs to the sulfotransferase 1 family.</text>
</comment>
<sequence length="287" mass="32964">MMAAVTTNIVNGIPFPVLVDQAKYDALRDFPLRSDDFFLVTHIKSGTTWLQQISKLVKIKGEKTSTKDEDKHIFETCPWFEVIGKEAAMSVPSPRLFKTHLPYHMIPGGDPASSVAKFIYVARNPKDVAVSLYHHSRLLTHCEFDGDWDCFFELFMEGKCEMGSWFDHVSDWWKHRDAKNILFLKYEDMKRDLPAAVMSISKFMGYDLDQATIENIAEQSSFESMKANPLANPQHFEPLKNNFKDTGGNFIRKGIVGDWKNHFNEEQLARFNAEYAKRMAGTGLEYD</sequence>
<keyword evidence="2" id="KW-0808">Transferase</keyword>
<dbReference type="PANTHER" id="PTHR11783">
    <property type="entry name" value="SULFOTRANSFERASE SULT"/>
    <property type="match status" value="1"/>
</dbReference>
<dbReference type="KEGG" id="aqu:100640182"/>
<name>A0A1X7SYG2_AMPQE</name>
<dbReference type="FunCoup" id="A0A1X7SYG2">
    <property type="interactions" value="5"/>
</dbReference>
<evidence type="ECO:0000313" key="4">
    <source>
        <dbReference type="EnsemblMetazoa" id="Aqu2.1.07207_001"/>
    </source>
</evidence>
<dbReference type="InterPro" id="IPR027417">
    <property type="entry name" value="P-loop_NTPase"/>
</dbReference>
<proteinExistence type="inferred from homology"/>
<dbReference type="EnsemblMetazoa" id="Aqu2.1.07207_001">
    <property type="protein sequence ID" value="Aqu2.1.07207_001"/>
    <property type="gene ID" value="Aqu2.1.07207"/>
</dbReference>
<dbReference type="GO" id="GO:0008146">
    <property type="term" value="F:sulfotransferase activity"/>
    <property type="evidence" value="ECO:0007669"/>
    <property type="project" value="InterPro"/>
</dbReference>
<dbReference type="Pfam" id="PF00685">
    <property type="entry name" value="Sulfotransfer_1"/>
    <property type="match status" value="1"/>
</dbReference>
<dbReference type="OrthoDB" id="205623at2759"/>
<evidence type="ECO:0000313" key="5">
    <source>
        <dbReference type="Proteomes" id="UP000007879"/>
    </source>
</evidence>
<dbReference type="SUPFAM" id="SSF52540">
    <property type="entry name" value="P-loop containing nucleoside triphosphate hydrolases"/>
    <property type="match status" value="1"/>
</dbReference>
<evidence type="ECO:0000259" key="3">
    <source>
        <dbReference type="Pfam" id="PF00685"/>
    </source>
</evidence>
<organism evidence="4">
    <name type="scientific">Amphimedon queenslandica</name>
    <name type="common">Sponge</name>
    <dbReference type="NCBI Taxonomy" id="400682"/>
    <lineage>
        <taxon>Eukaryota</taxon>
        <taxon>Metazoa</taxon>
        <taxon>Porifera</taxon>
        <taxon>Demospongiae</taxon>
        <taxon>Heteroscleromorpha</taxon>
        <taxon>Haplosclerida</taxon>
        <taxon>Niphatidae</taxon>
        <taxon>Amphimedon</taxon>
    </lineage>
</organism>
<reference evidence="5" key="1">
    <citation type="journal article" date="2010" name="Nature">
        <title>The Amphimedon queenslandica genome and the evolution of animal complexity.</title>
        <authorList>
            <person name="Srivastava M."/>
            <person name="Simakov O."/>
            <person name="Chapman J."/>
            <person name="Fahey B."/>
            <person name="Gauthier M.E."/>
            <person name="Mitros T."/>
            <person name="Richards G.S."/>
            <person name="Conaco C."/>
            <person name="Dacre M."/>
            <person name="Hellsten U."/>
            <person name="Larroux C."/>
            <person name="Putnam N.H."/>
            <person name="Stanke M."/>
            <person name="Adamska M."/>
            <person name="Darling A."/>
            <person name="Degnan S.M."/>
            <person name="Oakley T.H."/>
            <person name="Plachetzki D.C."/>
            <person name="Zhai Y."/>
            <person name="Adamski M."/>
            <person name="Calcino A."/>
            <person name="Cummins S.F."/>
            <person name="Goodstein D.M."/>
            <person name="Harris C."/>
            <person name="Jackson D.J."/>
            <person name="Leys S.P."/>
            <person name="Shu S."/>
            <person name="Woodcroft B.J."/>
            <person name="Vervoort M."/>
            <person name="Kosik K.S."/>
            <person name="Manning G."/>
            <person name="Degnan B.M."/>
            <person name="Rokhsar D.S."/>
        </authorList>
    </citation>
    <scope>NUCLEOTIDE SEQUENCE [LARGE SCALE GENOMIC DNA]</scope>
</reference>
<dbReference type="EnsemblMetazoa" id="XM_003391377.2">
    <property type="protein sequence ID" value="XP_003391425.1"/>
    <property type="gene ID" value="LOC100640182"/>
</dbReference>